<dbReference type="InterPro" id="IPR037135">
    <property type="entry name" value="DUF1653-like_dom_sf"/>
</dbReference>
<name>A0ABS0J6D9_9BACT</name>
<comment type="caution">
    <text evidence="3">The sequence shown here is derived from an EMBL/GenBank/DDBJ whole genome shotgun (WGS) entry which is preliminary data.</text>
</comment>
<evidence type="ECO:0000313" key="3">
    <source>
        <dbReference type="EMBL" id="MBG3878033.1"/>
    </source>
</evidence>
<gene>
    <name evidence="3" type="ORF">FVW20_13700</name>
</gene>
<reference evidence="3 4" key="1">
    <citation type="submission" date="2019-08" db="EMBL/GenBank/DDBJ databases">
        <authorList>
            <person name="Luo N."/>
        </authorList>
    </citation>
    <scope>NUCLEOTIDE SEQUENCE [LARGE SCALE GENOMIC DNA]</scope>
    <source>
        <strain evidence="3 4">NCIMB 9442</strain>
    </source>
</reference>
<feature type="domain" description="DUF1653" evidence="2">
    <location>
        <begin position="47"/>
        <end position="108"/>
    </location>
</feature>
<keyword evidence="4" id="KW-1185">Reference proteome</keyword>
<proteinExistence type="predicted"/>
<feature type="region of interest" description="Disordered" evidence="1">
    <location>
        <begin position="1"/>
        <end position="30"/>
    </location>
</feature>
<evidence type="ECO:0000313" key="4">
    <source>
        <dbReference type="Proteomes" id="UP001194469"/>
    </source>
</evidence>
<evidence type="ECO:0000256" key="1">
    <source>
        <dbReference type="SAM" id="MobiDB-lite"/>
    </source>
</evidence>
<dbReference type="Pfam" id="PF07866">
    <property type="entry name" value="DUF1653"/>
    <property type="match status" value="1"/>
</dbReference>
<dbReference type="Gene3D" id="2.30.30.320">
    <property type="entry name" value="DUF1653-like domain"/>
    <property type="match status" value="1"/>
</dbReference>
<accession>A0ABS0J6D9</accession>
<organism evidence="3 4">
    <name type="scientific">Nitratidesulfovibrio oxamicus</name>
    <dbReference type="NCBI Taxonomy" id="32016"/>
    <lineage>
        <taxon>Bacteria</taxon>
        <taxon>Pseudomonadati</taxon>
        <taxon>Thermodesulfobacteriota</taxon>
        <taxon>Desulfovibrionia</taxon>
        <taxon>Desulfovibrionales</taxon>
        <taxon>Desulfovibrionaceae</taxon>
        <taxon>Nitratidesulfovibrio</taxon>
    </lineage>
</organism>
<dbReference type="RefSeq" id="WP_196610048.1">
    <property type="nucleotide sequence ID" value="NZ_VRYY01000442.1"/>
</dbReference>
<dbReference type="Proteomes" id="UP001194469">
    <property type="component" value="Unassembled WGS sequence"/>
</dbReference>
<dbReference type="EMBL" id="VRYY01000442">
    <property type="protein sequence ID" value="MBG3878033.1"/>
    <property type="molecule type" value="Genomic_DNA"/>
</dbReference>
<protein>
    <submittedName>
        <fullName evidence="3">DUF1653 domain-containing protein</fullName>
    </submittedName>
</protein>
<sequence>MSRNENVNGHGETGHGETGQAAHQPGVAATPKAEATVSGAILSGHAFYRHFKGRYYQVVGEALDTATEGRVVVYRTLYPSGHALFTRPYDEFHGWKDSVDGKRARRFTPVAYADLPDDARIRVVGVLELLTGQDDPNTMDT</sequence>
<dbReference type="InterPro" id="IPR023387">
    <property type="entry name" value="DUF1653-like_dom"/>
</dbReference>
<evidence type="ECO:0000259" key="2">
    <source>
        <dbReference type="Pfam" id="PF07866"/>
    </source>
</evidence>